<dbReference type="GO" id="GO:0071897">
    <property type="term" value="P:DNA biosynthetic process"/>
    <property type="evidence" value="ECO:0007669"/>
    <property type="project" value="UniProtKB-KW"/>
</dbReference>
<comment type="caution">
    <text evidence="7">The sequence shown here is derived from an EMBL/GenBank/DDBJ whole genome shotgun (WGS) entry which is preliminary data.</text>
</comment>
<dbReference type="InterPro" id="IPR024434">
    <property type="entry name" value="TSCPD_dom"/>
</dbReference>
<keyword evidence="3" id="KW-0237">DNA synthesis</keyword>
<dbReference type="InterPro" id="IPR023806">
    <property type="entry name" value="CHP03905"/>
</dbReference>
<gene>
    <name evidence="7" type="ORF">SDC9_189489</name>
</gene>
<comment type="catalytic activity">
    <reaction evidence="5">
        <text>a 2'-deoxyribonucleoside 5'-diphosphate + [thioredoxin]-disulfide + H2O = a ribonucleoside 5'-diphosphate + [thioredoxin]-dithiol</text>
        <dbReference type="Rhea" id="RHEA:23252"/>
        <dbReference type="Rhea" id="RHEA-COMP:10698"/>
        <dbReference type="Rhea" id="RHEA-COMP:10700"/>
        <dbReference type="ChEBI" id="CHEBI:15377"/>
        <dbReference type="ChEBI" id="CHEBI:29950"/>
        <dbReference type="ChEBI" id="CHEBI:50058"/>
        <dbReference type="ChEBI" id="CHEBI:57930"/>
        <dbReference type="ChEBI" id="CHEBI:73316"/>
        <dbReference type="EC" id="1.17.4.1"/>
    </reaction>
</comment>
<name>A0A645I0I2_9ZZZZ</name>
<comment type="similarity">
    <text evidence="1">Belongs to the ribonucleoside diphosphate reductase class-2 family.</text>
</comment>
<dbReference type="AlphaFoldDB" id="A0A645I0I2"/>
<reference evidence="7" key="1">
    <citation type="submission" date="2019-08" db="EMBL/GenBank/DDBJ databases">
        <authorList>
            <person name="Kucharzyk K."/>
            <person name="Murdoch R.W."/>
            <person name="Higgins S."/>
            <person name="Loffler F."/>
        </authorList>
    </citation>
    <scope>NUCLEOTIDE SEQUENCE</scope>
</reference>
<dbReference type="NCBIfam" id="TIGR03905">
    <property type="entry name" value="TIGR03905_4_Cys"/>
    <property type="match status" value="1"/>
</dbReference>
<evidence type="ECO:0000256" key="5">
    <source>
        <dbReference type="ARBA" id="ARBA00047754"/>
    </source>
</evidence>
<accession>A0A645I0I2</accession>
<evidence type="ECO:0000256" key="3">
    <source>
        <dbReference type="ARBA" id="ARBA00022634"/>
    </source>
</evidence>
<dbReference type="EC" id="1.17.4.1" evidence="2"/>
<dbReference type="EMBL" id="VSSQ01099296">
    <property type="protein sequence ID" value="MPN41934.1"/>
    <property type="molecule type" value="Genomic_DNA"/>
</dbReference>
<dbReference type="GO" id="GO:0004748">
    <property type="term" value="F:ribonucleoside-diphosphate reductase activity, thioredoxin disulfide as acceptor"/>
    <property type="evidence" value="ECO:0007669"/>
    <property type="project" value="UniProtKB-EC"/>
</dbReference>
<dbReference type="Pfam" id="PF12637">
    <property type="entry name" value="TSCPD"/>
    <property type="match status" value="1"/>
</dbReference>
<protein>
    <recommendedName>
        <fullName evidence="2">ribonucleoside-diphosphate reductase</fullName>
        <ecNumber evidence="2">1.17.4.1</ecNumber>
    </recommendedName>
</protein>
<evidence type="ECO:0000313" key="7">
    <source>
        <dbReference type="EMBL" id="MPN41934.1"/>
    </source>
</evidence>
<organism evidence="7">
    <name type="scientific">bioreactor metagenome</name>
    <dbReference type="NCBI Taxonomy" id="1076179"/>
    <lineage>
        <taxon>unclassified sequences</taxon>
        <taxon>metagenomes</taxon>
        <taxon>ecological metagenomes</taxon>
    </lineage>
</organism>
<sequence length="87" mass="9604">MPKIIFHPENTCSREIRIEHENGIIKDIEVIGGCQGNLRGICILLKGMNIKTAIEKLDGIKCHGSRTGNTSCPDQIAQALKSIKDIY</sequence>
<evidence type="ECO:0000256" key="1">
    <source>
        <dbReference type="ARBA" id="ARBA00007405"/>
    </source>
</evidence>
<dbReference type="GO" id="GO:0000166">
    <property type="term" value="F:nucleotide binding"/>
    <property type="evidence" value="ECO:0007669"/>
    <property type="project" value="UniProtKB-KW"/>
</dbReference>
<evidence type="ECO:0000256" key="4">
    <source>
        <dbReference type="ARBA" id="ARBA00022741"/>
    </source>
</evidence>
<proteinExistence type="inferred from homology"/>
<feature type="domain" description="TSCPD" evidence="6">
    <location>
        <begin position="9"/>
        <end position="82"/>
    </location>
</feature>
<evidence type="ECO:0000256" key="2">
    <source>
        <dbReference type="ARBA" id="ARBA00012274"/>
    </source>
</evidence>
<keyword evidence="4" id="KW-0547">Nucleotide-binding</keyword>
<evidence type="ECO:0000259" key="6">
    <source>
        <dbReference type="Pfam" id="PF12637"/>
    </source>
</evidence>